<dbReference type="Proteomes" id="UP000682733">
    <property type="component" value="Unassembled WGS sequence"/>
</dbReference>
<feature type="non-terminal residue" evidence="3">
    <location>
        <position position="1"/>
    </location>
</feature>
<evidence type="ECO:0000259" key="1">
    <source>
        <dbReference type="SMART" id="SM00835"/>
    </source>
</evidence>
<accession>A0A8S2IJB9</accession>
<sequence length="599" mass="68532">FDIKSTIPVKRNYCDDNVFHKLCTTDVFNSSKSLEIILSQKHANVFHLSASEPDNYEGGSIYAADETVFPILKNQFGSVAMITLKVNGIRQPHWHPLAWELNYVISGKVRWSIVGVDGQHDTFILEERERGIERKNLCIVHLKQHDDVLNDQLHPLVNEINSLAEKFSQIDGPSILKREGAKLQAWRQEAIRIVNGYYEQTYQGLEEFISETLAEGGEEIKRLRLNVRDLTENQGARNDDIDWISEDIDRIRKQAIVEETAQSLVHIRPLVIGRDLIQIDCLPPEATPFDISRLAAPYLSEYFDERYSYCGMAVTGNGQQLLLYEKNILYIFDHLLRAEQRVKWDYGYVSQICYANSVKKFILLCSENEESGVFTLETGTMKIEKILDGRYRSGACSETHLYLSQGQRVSTALDQYKLADLELCRFHICKKDESISRMAYNLDMLALIIFNCGCNENNYEVQSRIEVRSTAKRLEKLWSIPMKFSGGTLAYDSIASLKIMGWLVTDTGDTCRRLIHISTDGTIQSTLDYEYAHGYPIDTALLGTDSLAVKTLHYCWSDDEYQSVTVALYLAANYDSQELHCHWLDCLDLTNAWNAIMII</sequence>
<proteinExistence type="predicted"/>
<dbReference type="SMART" id="SM00835">
    <property type="entry name" value="Cupin_1"/>
    <property type="match status" value="1"/>
</dbReference>
<dbReference type="PROSITE" id="PS00725">
    <property type="entry name" value="GERMIN"/>
    <property type="match status" value="1"/>
</dbReference>
<reference evidence="3" key="1">
    <citation type="submission" date="2021-02" db="EMBL/GenBank/DDBJ databases">
        <authorList>
            <person name="Nowell W R."/>
        </authorList>
    </citation>
    <scope>NUCLEOTIDE SEQUENCE</scope>
</reference>
<dbReference type="EMBL" id="CAJOBA010005784">
    <property type="protein sequence ID" value="CAF3754410.1"/>
    <property type="molecule type" value="Genomic_DNA"/>
</dbReference>
<dbReference type="SUPFAM" id="SSF51182">
    <property type="entry name" value="RmlC-like cupins"/>
    <property type="match status" value="1"/>
</dbReference>
<gene>
    <name evidence="2" type="ORF">OVA965_LOCUS13731</name>
    <name evidence="3" type="ORF">TMI583_LOCUS13734</name>
</gene>
<dbReference type="Gene3D" id="2.60.120.10">
    <property type="entry name" value="Jelly Rolls"/>
    <property type="match status" value="1"/>
</dbReference>
<evidence type="ECO:0000313" key="4">
    <source>
        <dbReference type="Proteomes" id="UP000682733"/>
    </source>
</evidence>
<dbReference type="AlphaFoldDB" id="A0A8S2IJB9"/>
<dbReference type="InterPro" id="IPR006045">
    <property type="entry name" value="Cupin_1"/>
</dbReference>
<feature type="domain" description="Cupin type-1" evidence="1">
    <location>
        <begin position="46"/>
        <end position="171"/>
    </location>
</feature>
<evidence type="ECO:0000313" key="3">
    <source>
        <dbReference type="EMBL" id="CAF3754410.1"/>
    </source>
</evidence>
<organism evidence="3 4">
    <name type="scientific">Didymodactylos carnosus</name>
    <dbReference type="NCBI Taxonomy" id="1234261"/>
    <lineage>
        <taxon>Eukaryota</taxon>
        <taxon>Metazoa</taxon>
        <taxon>Spiralia</taxon>
        <taxon>Gnathifera</taxon>
        <taxon>Rotifera</taxon>
        <taxon>Eurotatoria</taxon>
        <taxon>Bdelloidea</taxon>
        <taxon>Philodinida</taxon>
        <taxon>Philodinidae</taxon>
        <taxon>Didymodactylos</taxon>
    </lineage>
</organism>
<protein>
    <recommendedName>
        <fullName evidence="1">Cupin type-1 domain-containing protein</fullName>
    </recommendedName>
</protein>
<dbReference type="InterPro" id="IPR014710">
    <property type="entry name" value="RmlC-like_jellyroll"/>
</dbReference>
<comment type="caution">
    <text evidence="3">The sequence shown here is derived from an EMBL/GenBank/DDBJ whole genome shotgun (WGS) entry which is preliminary data.</text>
</comment>
<dbReference type="Pfam" id="PF00190">
    <property type="entry name" value="Cupin_1"/>
    <property type="match status" value="1"/>
</dbReference>
<dbReference type="GO" id="GO:0030145">
    <property type="term" value="F:manganese ion binding"/>
    <property type="evidence" value="ECO:0007669"/>
    <property type="project" value="InterPro"/>
</dbReference>
<dbReference type="InterPro" id="IPR019780">
    <property type="entry name" value="Germin_Mn-BS"/>
</dbReference>
<name>A0A8S2IJB9_9BILA</name>
<dbReference type="InterPro" id="IPR011051">
    <property type="entry name" value="RmlC_Cupin_sf"/>
</dbReference>
<dbReference type="Proteomes" id="UP000677228">
    <property type="component" value="Unassembled WGS sequence"/>
</dbReference>
<dbReference type="EMBL" id="CAJNOK010005778">
    <property type="protein sequence ID" value="CAF0983996.1"/>
    <property type="molecule type" value="Genomic_DNA"/>
</dbReference>
<evidence type="ECO:0000313" key="2">
    <source>
        <dbReference type="EMBL" id="CAF0983996.1"/>
    </source>
</evidence>